<dbReference type="EMBL" id="SZQA01000009">
    <property type="protein sequence ID" value="TKK88810.1"/>
    <property type="molecule type" value="Genomic_DNA"/>
</dbReference>
<dbReference type="RefSeq" id="WP_137247149.1">
    <property type="nucleotide sequence ID" value="NZ_SZQA01000009.1"/>
</dbReference>
<dbReference type="Proteomes" id="UP000308705">
    <property type="component" value="Unassembled WGS sequence"/>
</dbReference>
<reference evidence="1 2" key="1">
    <citation type="submission" date="2019-04" db="EMBL/GenBank/DDBJ databases">
        <title>Herbidospora sp. NEAU-GS14.nov., a novel actinomycete isolated from soil.</title>
        <authorList>
            <person name="Han L."/>
        </authorList>
    </citation>
    <scope>NUCLEOTIDE SEQUENCE [LARGE SCALE GENOMIC DNA]</scope>
    <source>
        <strain evidence="1 2">NEAU-GS14</strain>
    </source>
</reference>
<organism evidence="1 2">
    <name type="scientific">Herbidospora galbida</name>
    <dbReference type="NCBI Taxonomy" id="2575442"/>
    <lineage>
        <taxon>Bacteria</taxon>
        <taxon>Bacillati</taxon>
        <taxon>Actinomycetota</taxon>
        <taxon>Actinomycetes</taxon>
        <taxon>Streptosporangiales</taxon>
        <taxon>Streptosporangiaceae</taxon>
        <taxon>Herbidospora</taxon>
    </lineage>
</organism>
<dbReference type="AlphaFoldDB" id="A0A4U3MIV9"/>
<dbReference type="Pfam" id="PF07098">
    <property type="entry name" value="DUF1360"/>
    <property type="match status" value="1"/>
</dbReference>
<dbReference type="InterPro" id="IPR010773">
    <property type="entry name" value="Mycophage_PG1_Gp7"/>
</dbReference>
<keyword evidence="2" id="KW-1185">Reference proteome</keyword>
<evidence type="ECO:0000313" key="1">
    <source>
        <dbReference type="EMBL" id="TKK88810.1"/>
    </source>
</evidence>
<proteinExistence type="predicted"/>
<accession>A0A4U3MIV9</accession>
<dbReference type="OrthoDB" id="4722315at2"/>
<gene>
    <name evidence="1" type="ORF">FDA94_12060</name>
</gene>
<protein>
    <submittedName>
        <fullName evidence="1">DUF1360 domain-containing protein</fullName>
    </submittedName>
</protein>
<evidence type="ECO:0000313" key="2">
    <source>
        <dbReference type="Proteomes" id="UP000308705"/>
    </source>
</evidence>
<comment type="caution">
    <text evidence="1">The sequence shown here is derived from an EMBL/GenBank/DDBJ whole genome shotgun (WGS) entry which is preliminary data.</text>
</comment>
<sequence>MTETLKEINDAYSEERPLASYARVLGVYGTAVAALLTAGKLTGREAPDRVTPMDLALMSMATHRLSRTIAKDTVTSPLRAPFTRYVGVSGPSELKEEVRGEGHRHAVGELLSCPFCLAQWIATGYAAGMVFAPRVTRLVGATMTAVAVSDWLQLAYSKMIKVAK</sequence>
<name>A0A4U3MIV9_9ACTN</name>